<dbReference type="GO" id="GO:0016020">
    <property type="term" value="C:membrane"/>
    <property type="evidence" value="ECO:0007669"/>
    <property type="project" value="GOC"/>
</dbReference>
<evidence type="ECO:0000256" key="1">
    <source>
        <dbReference type="ARBA" id="ARBA00004371"/>
    </source>
</evidence>
<dbReference type="EC" id="3.5.1.23" evidence="6"/>
<dbReference type="OMA" id="GIRCMDK"/>
<keyword evidence="13" id="KW-0325">Glycoprotein</keyword>
<accession>A0A8C1DU87</accession>
<dbReference type="Gene3D" id="3.60.60.10">
    <property type="entry name" value="Penicillin V Acylase, Chain A"/>
    <property type="match status" value="1"/>
</dbReference>
<dbReference type="InterPro" id="IPR016699">
    <property type="entry name" value="Acid_ceramidase-like"/>
</dbReference>
<dbReference type="FunFam" id="3.60.60.10:FF:000002">
    <property type="entry name" value="N-acylsphingosine amidohydrolase 1"/>
    <property type="match status" value="1"/>
</dbReference>
<dbReference type="PANTHER" id="PTHR28583">
    <property type="entry name" value="ACID AMIDASE"/>
    <property type="match status" value="1"/>
</dbReference>
<dbReference type="GO" id="GO:0017040">
    <property type="term" value="F:N-acylsphingosine amidohydrolase activity"/>
    <property type="evidence" value="ECO:0007669"/>
    <property type="project" value="UniProtKB-EC"/>
</dbReference>
<dbReference type="Pfam" id="PF02275">
    <property type="entry name" value="CBAH"/>
    <property type="match status" value="1"/>
</dbReference>
<evidence type="ECO:0000256" key="16">
    <source>
        <dbReference type="ARBA" id="ARBA00048057"/>
    </source>
</evidence>
<reference evidence="21" key="2">
    <citation type="submission" date="2025-09" db="UniProtKB">
        <authorList>
            <consortium name="Ensembl"/>
        </authorList>
    </citation>
    <scope>IDENTIFICATION</scope>
</reference>
<dbReference type="GeneTree" id="ENSGT00530000063548"/>
<proteinExistence type="inferred from homology"/>
<dbReference type="InterPro" id="IPR029130">
    <property type="entry name" value="Acid_ceramidase_N"/>
</dbReference>
<feature type="domain" description="Acid ceramidase N-terminal" evidence="20">
    <location>
        <begin position="15"/>
        <end position="42"/>
    </location>
</feature>
<evidence type="ECO:0000256" key="15">
    <source>
        <dbReference type="ARBA" id="ARBA00040588"/>
    </source>
</evidence>
<evidence type="ECO:0000256" key="17">
    <source>
        <dbReference type="PIRNR" id="PIRNR017632"/>
    </source>
</evidence>
<keyword evidence="9 17" id="KW-0378">Hydrolase</keyword>
<keyword evidence="10" id="KW-0746">Sphingolipid metabolism</keyword>
<keyword evidence="7" id="KW-0964">Secreted</keyword>
<evidence type="ECO:0000256" key="13">
    <source>
        <dbReference type="ARBA" id="ARBA00023180"/>
    </source>
</evidence>
<dbReference type="AlphaFoldDB" id="A0A8C1DU87"/>
<evidence type="ECO:0000256" key="10">
    <source>
        <dbReference type="ARBA" id="ARBA00022919"/>
    </source>
</evidence>
<evidence type="ECO:0000313" key="22">
    <source>
        <dbReference type="Proteomes" id="UP001108240"/>
    </source>
</evidence>
<dbReference type="GO" id="GO:0006631">
    <property type="term" value="P:fatty acid metabolic process"/>
    <property type="evidence" value="ECO:0007669"/>
    <property type="project" value="InterPro"/>
</dbReference>
<keyword evidence="12" id="KW-1015">Disulfide bond</keyword>
<evidence type="ECO:0000256" key="9">
    <source>
        <dbReference type="ARBA" id="ARBA00022801"/>
    </source>
</evidence>
<dbReference type="PIRSF" id="PIRSF017632">
    <property type="entry name" value="Acid_ceramidase-like"/>
    <property type="match status" value="1"/>
</dbReference>
<comment type="subcellular location">
    <subcellularLocation>
        <location evidence="1">Lysosome</location>
    </subcellularLocation>
    <subcellularLocation>
        <location evidence="2">Secreted</location>
    </subcellularLocation>
</comment>
<evidence type="ECO:0000256" key="3">
    <source>
        <dbReference type="ARBA" id="ARBA00004760"/>
    </source>
</evidence>
<dbReference type="GO" id="GO:0005764">
    <property type="term" value="C:lysosome"/>
    <property type="evidence" value="ECO:0007669"/>
    <property type="project" value="UniProtKB-SubCell"/>
</dbReference>
<evidence type="ECO:0000259" key="19">
    <source>
        <dbReference type="Pfam" id="PF02275"/>
    </source>
</evidence>
<keyword evidence="11 17" id="KW-0443">Lipid metabolism</keyword>
<evidence type="ECO:0000256" key="7">
    <source>
        <dbReference type="ARBA" id="ARBA00022525"/>
    </source>
</evidence>
<evidence type="ECO:0000256" key="18">
    <source>
        <dbReference type="PIRSR" id="PIRSR017632-1"/>
    </source>
</evidence>
<evidence type="ECO:0000256" key="4">
    <source>
        <dbReference type="ARBA" id="ARBA00004991"/>
    </source>
</evidence>
<dbReference type="CDD" id="cd01903">
    <property type="entry name" value="Ntn_AC_NAAA"/>
    <property type="match status" value="1"/>
</dbReference>
<dbReference type="Proteomes" id="UP001108240">
    <property type="component" value="Unplaced"/>
</dbReference>
<dbReference type="InterPro" id="IPR029132">
    <property type="entry name" value="CBAH/NAAA_C"/>
</dbReference>
<keyword evidence="22" id="KW-1185">Reference proteome</keyword>
<evidence type="ECO:0000256" key="2">
    <source>
        <dbReference type="ARBA" id="ARBA00004613"/>
    </source>
</evidence>
<evidence type="ECO:0000256" key="6">
    <source>
        <dbReference type="ARBA" id="ARBA00011891"/>
    </source>
</evidence>
<evidence type="ECO:0000256" key="11">
    <source>
        <dbReference type="ARBA" id="ARBA00023098"/>
    </source>
</evidence>
<comment type="pathway">
    <text evidence="3">Lipid metabolism; sphingolipid metabolism.</text>
</comment>
<feature type="active site" description="Nucleophile" evidence="18">
    <location>
        <position position="89"/>
    </location>
</feature>
<protein>
    <recommendedName>
        <fullName evidence="15">Acid ceramidase</fullName>
        <ecNumber evidence="6">3.5.1.23</ecNumber>
    </recommendedName>
</protein>
<comment type="similarity">
    <text evidence="5 17">Belongs to the acid ceramidase family.</text>
</comment>
<evidence type="ECO:0000259" key="20">
    <source>
        <dbReference type="Pfam" id="PF15508"/>
    </source>
</evidence>
<dbReference type="GO" id="GO:0017064">
    <property type="term" value="F:fatty acid amide hydrolase activity"/>
    <property type="evidence" value="ECO:0007669"/>
    <property type="project" value="InterPro"/>
</dbReference>
<sequence length="341" mass="39025">MKMCIISGSFRFEGDVSWYTVNLDLPPNKRWTDVITDKKKDVSLYPVKCSFYECTCSNKRIASCLATTDYSLHCEVVLFNIFYEVFTVCTSLVAEDVNGNLIHARNLDFGLFMGWDLKNRSWIITEKLKPLVVNIDFRRNNQTVFKSTNFAGYVGMLTGIHPHSFTLTMNERFTLDGGYIGILEWILGKRDGMWMSFLTRSVLENATSYESAKALLSDTKLLAPAYFILGGNQPGQACIITRSRTHSISPLELDVKNGRWYVLETNYDHWKEPLFLDDRRTPAMKCMNQTTQADISIKTVYDVLSTKPVLNKLTTYTTLMEVSKGTLESYIRDCPNPCMPW</sequence>
<evidence type="ECO:0000256" key="8">
    <source>
        <dbReference type="ARBA" id="ARBA00022729"/>
    </source>
</evidence>
<keyword evidence="8" id="KW-0732">Signal</keyword>
<evidence type="ECO:0000256" key="5">
    <source>
        <dbReference type="ARBA" id="ARBA00005730"/>
    </source>
</evidence>
<dbReference type="GO" id="GO:0006665">
    <property type="term" value="P:sphingolipid metabolic process"/>
    <property type="evidence" value="ECO:0007669"/>
    <property type="project" value="UniProtKB-KW"/>
</dbReference>
<reference evidence="21" key="1">
    <citation type="submission" date="2025-08" db="UniProtKB">
        <authorList>
            <consortium name="Ensembl"/>
        </authorList>
    </citation>
    <scope>IDENTIFICATION</scope>
</reference>
<dbReference type="Ensembl" id="ENSCCRT00000072582.2">
    <property type="protein sequence ID" value="ENSCCRP00000066988.2"/>
    <property type="gene ID" value="ENSCCRG00000032740.2"/>
</dbReference>
<dbReference type="GO" id="GO:0005576">
    <property type="term" value="C:extracellular region"/>
    <property type="evidence" value="ECO:0007669"/>
    <property type="project" value="UniProtKB-SubCell"/>
</dbReference>
<dbReference type="PANTHER" id="PTHR28583:SF1">
    <property type="entry name" value="ACID CERAMIDASE"/>
    <property type="match status" value="1"/>
</dbReference>
<evidence type="ECO:0000256" key="12">
    <source>
        <dbReference type="ARBA" id="ARBA00023157"/>
    </source>
</evidence>
<feature type="domain" description="Choloylglycine hydrolase/NAAA C-terminal" evidence="19">
    <location>
        <begin position="89"/>
        <end position="326"/>
    </location>
</feature>
<evidence type="ECO:0000256" key="14">
    <source>
        <dbReference type="ARBA" id="ARBA00023228"/>
    </source>
</evidence>
<name>A0A8C1DU87_CYPCA</name>
<keyword evidence="14" id="KW-0458">Lysosome</keyword>
<dbReference type="Pfam" id="PF15508">
    <property type="entry name" value="NAAA-beta"/>
    <property type="match status" value="1"/>
</dbReference>
<comment type="catalytic activity">
    <reaction evidence="16">
        <text>an N-acylsphing-4-enine + H2O = sphing-4-enine + a fatty acid</text>
        <dbReference type="Rhea" id="RHEA:20856"/>
        <dbReference type="ChEBI" id="CHEBI:15377"/>
        <dbReference type="ChEBI" id="CHEBI:28868"/>
        <dbReference type="ChEBI" id="CHEBI:52639"/>
        <dbReference type="ChEBI" id="CHEBI:57756"/>
        <dbReference type="EC" id="3.5.1.23"/>
    </reaction>
</comment>
<organism evidence="21 22">
    <name type="scientific">Cyprinus carpio carpio</name>
    <dbReference type="NCBI Taxonomy" id="630221"/>
    <lineage>
        <taxon>Eukaryota</taxon>
        <taxon>Metazoa</taxon>
        <taxon>Chordata</taxon>
        <taxon>Craniata</taxon>
        <taxon>Vertebrata</taxon>
        <taxon>Euteleostomi</taxon>
        <taxon>Actinopterygii</taxon>
        <taxon>Neopterygii</taxon>
        <taxon>Teleostei</taxon>
        <taxon>Ostariophysi</taxon>
        <taxon>Cypriniformes</taxon>
        <taxon>Cyprinidae</taxon>
        <taxon>Cyprininae</taxon>
        <taxon>Cyprinus</taxon>
    </lineage>
</organism>
<evidence type="ECO:0000313" key="21">
    <source>
        <dbReference type="Ensembl" id="ENSCCRP00000066988.2"/>
    </source>
</evidence>
<comment type="pathway">
    <text evidence="4">Sphingolipid metabolism.</text>
</comment>